<dbReference type="InterPro" id="IPR003959">
    <property type="entry name" value="ATPase_AAA_core"/>
</dbReference>
<dbReference type="InterPro" id="IPR051535">
    <property type="entry name" value="Siderophore_ABC-ATPase"/>
</dbReference>
<dbReference type="Gene3D" id="3.40.50.300">
    <property type="entry name" value="P-loop containing nucleotide triphosphate hydrolases"/>
    <property type="match status" value="2"/>
</dbReference>
<keyword evidence="5" id="KW-0408">Iron</keyword>
<dbReference type="InterPro" id="IPR038729">
    <property type="entry name" value="Rad50/SbcC_AAA"/>
</dbReference>
<dbReference type="GO" id="GO:0006826">
    <property type="term" value="P:iron ion transport"/>
    <property type="evidence" value="ECO:0007669"/>
    <property type="project" value="UniProtKB-KW"/>
</dbReference>
<keyword evidence="3" id="KW-1003">Cell membrane</keyword>
<dbReference type="CDD" id="cd00267">
    <property type="entry name" value="ABC_ATPase"/>
    <property type="match status" value="1"/>
</dbReference>
<dbReference type="Pfam" id="PF13304">
    <property type="entry name" value="AAA_21"/>
    <property type="match status" value="1"/>
</dbReference>
<dbReference type="InterPro" id="IPR003593">
    <property type="entry name" value="AAA+_ATPase"/>
</dbReference>
<dbReference type="GO" id="GO:0016887">
    <property type="term" value="F:ATP hydrolysis activity"/>
    <property type="evidence" value="ECO:0007669"/>
    <property type="project" value="InterPro"/>
</dbReference>
<comment type="subcellular location">
    <subcellularLocation>
        <location evidence="1">Cell membrane</location>
        <topology evidence="1">Peripheral membrane protein</topology>
    </subcellularLocation>
</comment>
<dbReference type="GO" id="GO:0006302">
    <property type="term" value="P:double-strand break repair"/>
    <property type="evidence" value="ECO:0007669"/>
    <property type="project" value="InterPro"/>
</dbReference>
<feature type="domain" description="AAA+ ATPase" evidence="8">
    <location>
        <begin position="35"/>
        <end position="204"/>
    </location>
</feature>
<dbReference type="InterPro" id="IPR027417">
    <property type="entry name" value="P-loop_NTPase"/>
</dbReference>
<gene>
    <name evidence="9" type="ORF">BKG82_16725</name>
</gene>
<dbReference type="Proteomes" id="UP000180043">
    <property type="component" value="Unassembled WGS sequence"/>
</dbReference>
<proteinExistence type="predicted"/>
<evidence type="ECO:0000256" key="6">
    <source>
        <dbReference type="ARBA" id="ARBA00023065"/>
    </source>
</evidence>
<organism evidence="9 10">
    <name type="scientific">Mycobacteroides chelonae</name>
    <name type="common">Mycobacterium chelonae</name>
    <dbReference type="NCBI Taxonomy" id="1774"/>
    <lineage>
        <taxon>Bacteria</taxon>
        <taxon>Bacillati</taxon>
        <taxon>Actinomycetota</taxon>
        <taxon>Actinomycetes</taxon>
        <taxon>Mycobacteriales</taxon>
        <taxon>Mycobacteriaceae</taxon>
        <taxon>Mycobacteroides</taxon>
    </lineage>
</organism>
<protein>
    <submittedName>
        <fullName evidence="9">ABC transporter ATP-binding protein</fullName>
    </submittedName>
</protein>
<evidence type="ECO:0000259" key="8">
    <source>
        <dbReference type="SMART" id="SM00382"/>
    </source>
</evidence>
<evidence type="ECO:0000256" key="5">
    <source>
        <dbReference type="ARBA" id="ARBA00023004"/>
    </source>
</evidence>
<keyword evidence="7" id="KW-0472">Membrane</keyword>
<dbReference type="SUPFAM" id="SSF52540">
    <property type="entry name" value="P-loop containing nucleoside triphosphate hydrolases"/>
    <property type="match status" value="1"/>
</dbReference>
<keyword evidence="6" id="KW-0406">Ion transport</keyword>
<evidence type="ECO:0000256" key="1">
    <source>
        <dbReference type="ARBA" id="ARBA00004202"/>
    </source>
</evidence>
<evidence type="ECO:0000313" key="10">
    <source>
        <dbReference type="Proteomes" id="UP000180043"/>
    </source>
</evidence>
<accession>A0A1S1LNK9</accession>
<dbReference type="GO" id="GO:0005886">
    <property type="term" value="C:plasma membrane"/>
    <property type="evidence" value="ECO:0007669"/>
    <property type="project" value="UniProtKB-SubCell"/>
</dbReference>
<dbReference type="Pfam" id="PF13476">
    <property type="entry name" value="AAA_23"/>
    <property type="match status" value="1"/>
</dbReference>
<sequence length="237" mass="26418">MILRQIAIDREKQPDAWYLKIPAIAQIAREPLRLTTGVTVIVGENGSGKSTFLEAVASSWRSRLPYAVNHWGAPGGSEDTDLYWAITFDAEHPRPGGGCFLRAEAMHQLFTTVDQRTPEQIFEGRLNERSHGESFLAFLAERDMERGLFILDEPEAALSFTSSLQLMAMLDAVVAAGSQVIMATHSPVLAAFPGATILEFGEDGVQQSDWNDLEMVGHWQRFLTDPRAYLRHLFQAE</sequence>
<dbReference type="AlphaFoldDB" id="A0A1S1LNK9"/>
<name>A0A1S1LNK9_MYCCH</name>
<evidence type="ECO:0000256" key="2">
    <source>
        <dbReference type="ARBA" id="ARBA00022448"/>
    </source>
</evidence>
<dbReference type="PANTHER" id="PTHR42771">
    <property type="entry name" value="IRON(3+)-HYDROXAMATE IMPORT ATP-BINDING PROTEIN FHUC"/>
    <property type="match status" value="1"/>
</dbReference>
<keyword evidence="2" id="KW-0813">Transport</keyword>
<dbReference type="SMART" id="SM00382">
    <property type="entry name" value="AAA"/>
    <property type="match status" value="1"/>
</dbReference>
<evidence type="ECO:0000313" key="9">
    <source>
        <dbReference type="EMBL" id="OHU53953.1"/>
    </source>
</evidence>
<reference evidence="9 10" key="1">
    <citation type="submission" date="2016-10" db="EMBL/GenBank/DDBJ databases">
        <title>Evaluation of Human, Veterinary and Environmental Mycobacterium chelonae Isolates by Core Genome Phylogenomic Analysis, Targeted Gene Comparison, and Anti-microbial Susceptibility Patterns: A Tale of Mistaken Identities.</title>
        <authorList>
            <person name="Fogelson S.B."/>
            <person name="Camus A.C."/>
            <person name="Lorenz W."/>
            <person name="Vasireddy R."/>
            <person name="Vasireddy S."/>
            <person name="Smith T."/>
            <person name="Brown-Elliott B.A."/>
            <person name="Wallace R.J.Jr."/>
            <person name="Hasan N.A."/>
            <person name="Reischl U."/>
            <person name="Sanchez S."/>
        </authorList>
    </citation>
    <scope>NUCLEOTIDE SEQUENCE [LARGE SCALE GENOMIC DNA]</scope>
    <source>
        <strain evidence="9 10">15515</strain>
    </source>
</reference>
<keyword evidence="9" id="KW-0067">ATP-binding</keyword>
<dbReference type="EMBL" id="MLIQ01000017">
    <property type="protein sequence ID" value="OHU53953.1"/>
    <property type="molecule type" value="Genomic_DNA"/>
</dbReference>
<keyword evidence="9" id="KW-0547">Nucleotide-binding</keyword>
<comment type="caution">
    <text evidence="9">The sequence shown here is derived from an EMBL/GenBank/DDBJ whole genome shotgun (WGS) entry which is preliminary data.</text>
</comment>
<dbReference type="GO" id="GO:0005524">
    <property type="term" value="F:ATP binding"/>
    <property type="evidence" value="ECO:0007669"/>
    <property type="project" value="UniProtKB-KW"/>
</dbReference>
<evidence type="ECO:0000256" key="4">
    <source>
        <dbReference type="ARBA" id="ARBA00022496"/>
    </source>
</evidence>
<dbReference type="RefSeq" id="WP_057967311.1">
    <property type="nucleotide sequence ID" value="NZ_JAAOOR010000001.1"/>
</dbReference>
<keyword evidence="4" id="KW-0410">Iron transport</keyword>
<evidence type="ECO:0000256" key="3">
    <source>
        <dbReference type="ARBA" id="ARBA00022475"/>
    </source>
</evidence>
<evidence type="ECO:0000256" key="7">
    <source>
        <dbReference type="ARBA" id="ARBA00023136"/>
    </source>
</evidence>
<dbReference type="PANTHER" id="PTHR42771:SF2">
    <property type="entry name" value="IRON(3+)-HYDROXAMATE IMPORT ATP-BINDING PROTEIN FHUC"/>
    <property type="match status" value="1"/>
</dbReference>